<evidence type="ECO:0000256" key="1">
    <source>
        <dbReference type="SAM" id="MobiDB-lite"/>
    </source>
</evidence>
<keyword evidence="3" id="KW-1185">Reference proteome</keyword>
<organism evidence="2 3">
    <name type="scientific">Nonomuraea wenchangensis</name>
    <dbReference type="NCBI Taxonomy" id="568860"/>
    <lineage>
        <taxon>Bacteria</taxon>
        <taxon>Bacillati</taxon>
        <taxon>Actinomycetota</taxon>
        <taxon>Actinomycetes</taxon>
        <taxon>Streptosporangiales</taxon>
        <taxon>Streptosporangiaceae</taxon>
        <taxon>Nonomuraea</taxon>
    </lineage>
</organism>
<gene>
    <name evidence="2" type="ORF">SAMN05421811_12937</name>
</gene>
<accession>A0A1I0LXL0</accession>
<name>A0A1I0LXL0_9ACTN</name>
<feature type="region of interest" description="Disordered" evidence="1">
    <location>
        <begin position="30"/>
        <end position="62"/>
    </location>
</feature>
<dbReference type="EMBL" id="FOHX01000029">
    <property type="protein sequence ID" value="SEU47510.1"/>
    <property type="molecule type" value="Genomic_DNA"/>
</dbReference>
<proteinExistence type="predicted"/>
<feature type="compositionally biased region" description="Polar residues" evidence="1">
    <location>
        <begin position="50"/>
        <end position="62"/>
    </location>
</feature>
<evidence type="ECO:0000313" key="2">
    <source>
        <dbReference type="EMBL" id="SEU47510.1"/>
    </source>
</evidence>
<dbReference type="Proteomes" id="UP000199361">
    <property type="component" value="Unassembled WGS sequence"/>
</dbReference>
<evidence type="ECO:0000313" key="3">
    <source>
        <dbReference type="Proteomes" id="UP000199361"/>
    </source>
</evidence>
<sequence length="62" mass="6466">MTRLLGPCVWLQPHSGKALSLMEHLTGGASLPCPSGSADGPWPDRGGSYVSFSSRQPPGSGW</sequence>
<dbReference type="AlphaFoldDB" id="A0A1I0LXL0"/>
<protein>
    <submittedName>
        <fullName evidence="2">Uncharacterized protein</fullName>
    </submittedName>
</protein>
<reference evidence="2 3" key="1">
    <citation type="submission" date="2016-10" db="EMBL/GenBank/DDBJ databases">
        <authorList>
            <person name="de Groot N.N."/>
        </authorList>
    </citation>
    <scope>NUCLEOTIDE SEQUENCE [LARGE SCALE GENOMIC DNA]</scope>
    <source>
        <strain evidence="2 3">CGMCC 4.5598</strain>
    </source>
</reference>